<proteinExistence type="predicted"/>
<dbReference type="HOGENOM" id="CLU_1275890_0_0_11"/>
<evidence type="ECO:0000313" key="2">
    <source>
        <dbReference type="EMBL" id="ADB50560.1"/>
    </source>
</evidence>
<dbReference type="Proteomes" id="UP000008229">
    <property type="component" value="Chromosome"/>
</dbReference>
<dbReference type="EMBL" id="CP001854">
    <property type="protein sequence ID" value="ADB50560.1"/>
    <property type="molecule type" value="Genomic_DNA"/>
</dbReference>
<keyword evidence="3" id="KW-1185">Reference proteome</keyword>
<dbReference type="KEGG" id="cwo:Cwoe_2135"/>
<dbReference type="STRING" id="469383.Cwoe_2135"/>
<dbReference type="Pfam" id="PF04280">
    <property type="entry name" value="Tim44"/>
    <property type="match status" value="1"/>
</dbReference>
<feature type="domain" description="Tim44-like" evidence="1">
    <location>
        <begin position="51"/>
        <end position="201"/>
    </location>
</feature>
<protein>
    <submittedName>
        <fullName evidence="2">Import inner membrane translocase subunit Tim44</fullName>
    </submittedName>
</protein>
<dbReference type="OrthoDB" id="3292949at2"/>
<reference evidence="3" key="2">
    <citation type="submission" date="2010-01" db="EMBL/GenBank/DDBJ databases">
        <title>The complete genome of Conexibacter woesei DSM 14684.</title>
        <authorList>
            <consortium name="US DOE Joint Genome Institute (JGI-PGF)"/>
            <person name="Lucas S."/>
            <person name="Copeland A."/>
            <person name="Lapidus A."/>
            <person name="Glavina del Rio T."/>
            <person name="Dalin E."/>
            <person name="Tice H."/>
            <person name="Bruce D."/>
            <person name="Goodwin L."/>
            <person name="Pitluck S."/>
            <person name="Kyrpides N."/>
            <person name="Mavromatis K."/>
            <person name="Ivanova N."/>
            <person name="Mikhailova N."/>
            <person name="Chertkov O."/>
            <person name="Brettin T."/>
            <person name="Detter J.C."/>
            <person name="Han C."/>
            <person name="Larimer F."/>
            <person name="Land M."/>
            <person name="Hauser L."/>
            <person name="Markowitz V."/>
            <person name="Cheng J.-F."/>
            <person name="Hugenholtz P."/>
            <person name="Woyke T."/>
            <person name="Wu D."/>
            <person name="Pukall R."/>
            <person name="Steenblock K."/>
            <person name="Schneider S."/>
            <person name="Klenk H.-P."/>
            <person name="Eisen J.A."/>
        </authorList>
    </citation>
    <scope>NUCLEOTIDE SEQUENCE [LARGE SCALE GENOMIC DNA]</scope>
    <source>
        <strain evidence="3">DSM 14684 / CIP 108061 / JCM 11494 / NBRC 100937 / ID131577</strain>
    </source>
</reference>
<accession>D3F593</accession>
<reference evidence="2 3" key="1">
    <citation type="journal article" date="2010" name="Stand. Genomic Sci.">
        <title>Complete genome sequence of Conexibacter woesei type strain (ID131577).</title>
        <authorList>
            <person name="Pukall R."/>
            <person name="Lapidus A."/>
            <person name="Glavina Del Rio T."/>
            <person name="Copeland A."/>
            <person name="Tice H."/>
            <person name="Cheng J.-F."/>
            <person name="Lucas S."/>
            <person name="Chen F."/>
            <person name="Nolan M."/>
            <person name="Bruce D."/>
            <person name="Goodwin L."/>
            <person name="Pitluck S."/>
            <person name="Mavromatis K."/>
            <person name="Ivanova N."/>
            <person name="Ovchinnikova G."/>
            <person name="Pati A."/>
            <person name="Chen A."/>
            <person name="Palaniappan K."/>
            <person name="Land M."/>
            <person name="Hauser L."/>
            <person name="Chang Y.-J."/>
            <person name="Jeffries C.D."/>
            <person name="Chain P."/>
            <person name="Meincke L."/>
            <person name="Sims D."/>
            <person name="Brettin T."/>
            <person name="Detter J.C."/>
            <person name="Rohde M."/>
            <person name="Goeker M."/>
            <person name="Bristow J."/>
            <person name="Eisen J.A."/>
            <person name="Markowitz V."/>
            <person name="Kyrpides N.C."/>
            <person name="Klenk H.-P."/>
            <person name="Hugenholtz P."/>
        </authorList>
    </citation>
    <scope>NUCLEOTIDE SEQUENCE [LARGE SCALE GENOMIC DNA]</scope>
    <source>
        <strain evidence="3">DSM 14684 / CIP 108061 / JCM 11494 / NBRC 100937 / ID131577</strain>
    </source>
</reference>
<dbReference type="Gene3D" id="3.10.450.240">
    <property type="match status" value="1"/>
</dbReference>
<dbReference type="RefSeq" id="WP_012933611.1">
    <property type="nucleotide sequence ID" value="NC_013739.1"/>
</dbReference>
<evidence type="ECO:0000259" key="1">
    <source>
        <dbReference type="SMART" id="SM00978"/>
    </source>
</evidence>
<gene>
    <name evidence="2" type="ordered locus">Cwoe_2135</name>
</gene>
<dbReference type="SMART" id="SM00978">
    <property type="entry name" value="Tim44"/>
    <property type="match status" value="1"/>
</dbReference>
<dbReference type="InterPro" id="IPR032710">
    <property type="entry name" value="NTF2-like_dom_sf"/>
</dbReference>
<dbReference type="AlphaFoldDB" id="D3F593"/>
<sequence length="216" mass="23936">MIPSNCPNCSARLELNDDGTCDHCGVDVTVMANEPLAGGSTDAAVVSPLAPDEGIALIRRADPAFDPAGFERRAEQAFLALGQAWQDRDREAARPLMSPGLHKSWSANVQMFVDEHKRNVLEGMRVDSLAPVKVVHGNAFDALTVRFTATWISYEVDERTDRVIAGDRTPQSFTEFFTFQRSVDARTTDGRFDWVLSRLQREADYAASADRSMRRG</sequence>
<dbReference type="SUPFAM" id="SSF54427">
    <property type="entry name" value="NTF2-like"/>
    <property type="match status" value="1"/>
</dbReference>
<name>D3F593_CONWI</name>
<evidence type="ECO:0000313" key="3">
    <source>
        <dbReference type="Proteomes" id="UP000008229"/>
    </source>
</evidence>
<dbReference type="eggNOG" id="COG4395">
    <property type="taxonomic scope" value="Bacteria"/>
</dbReference>
<organism evidence="2 3">
    <name type="scientific">Conexibacter woesei (strain DSM 14684 / CCUG 47730 / CIP 108061 / JCM 11494 / NBRC 100937 / ID131577)</name>
    <dbReference type="NCBI Taxonomy" id="469383"/>
    <lineage>
        <taxon>Bacteria</taxon>
        <taxon>Bacillati</taxon>
        <taxon>Actinomycetota</taxon>
        <taxon>Thermoleophilia</taxon>
        <taxon>Solirubrobacterales</taxon>
        <taxon>Conexibacteraceae</taxon>
        <taxon>Conexibacter</taxon>
    </lineage>
</organism>
<dbReference type="InterPro" id="IPR007379">
    <property type="entry name" value="Tim44-like_dom"/>
</dbReference>